<evidence type="ECO:0000256" key="2">
    <source>
        <dbReference type="ARBA" id="ARBA00022448"/>
    </source>
</evidence>
<dbReference type="Pfam" id="PF00528">
    <property type="entry name" value="BPD_transp_1"/>
    <property type="match status" value="1"/>
</dbReference>
<reference evidence="9" key="2">
    <citation type="journal article" date="2021" name="PeerJ">
        <title>Extensive microbial diversity within the chicken gut microbiome revealed by metagenomics and culture.</title>
        <authorList>
            <person name="Gilroy R."/>
            <person name="Ravi A."/>
            <person name="Getino M."/>
            <person name="Pursley I."/>
            <person name="Horton D.L."/>
            <person name="Alikhan N.F."/>
            <person name="Baker D."/>
            <person name="Gharbi K."/>
            <person name="Hall N."/>
            <person name="Watson M."/>
            <person name="Adriaenssens E.M."/>
            <person name="Foster-Nyarko E."/>
            <person name="Jarju S."/>
            <person name="Secka A."/>
            <person name="Antonio M."/>
            <person name="Oren A."/>
            <person name="Chaudhuri R.R."/>
            <person name="La Ragione R."/>
            <person name="Hildebrand F."/>
            <person name="Pallen M.J."/>
        </authorList>
    </citation>
    <scope>NUCLEOTIDE SEQUENCE</scope>
    <source>
        <strain evidence="9">ChiHile30-977</strain>
    </source>
</reference>
<comment type="subcellular location">
    <subcellularLocation>
        <location evidence="1 7">Cell membrane</location>
        <topology evidence="1 7">Multi-pass membrane protein</topology>
    </subcellularLocation>
</comment>
<dbReference type="PROSITE" id="PS50928">
    <property type="entry name" value="ABC_TM1"/>
    <property type="match status" value="1"/>
</dbReference>
<evidence type="ECO:0000256" key="5">
    <source>
        <dbReference type="ARBA" id="ARBA00022989"/>
    </source>
</evidence>
<feature type="transmembrane region" description="Helical" evidence="7">
    <location>
        <begin position="148"/>
        <end position="175"/>
    </location>
</feature>
<evidence type="ECO:0000256" key="1">
    <source>
        <dbReference type="ARBA" id="ARBA00004651"/>
    </source>
</evidence>
<dbReference type="AlphaFoldDB" id="A0A9D0YV49"/>
<name>A0A9D0YV49_9FIRM</name>
<keyword evidence="4 7" id="KW-0812">Transmembrane</keyword>
<comment type="similarity">
    <text evidence="7">Belongs to the binding-protein-dependent transport system permease family.</text>
</comment>
<feature type="transmembrane region" description="Helical" evidence="7">
    <location>
        <begin position="195"/>
        <end position="216"/>
    </location>
</feature>
<keyword evidence="3" id="KW-1003">Cell membrane</keyword>
<dbReference type="GO" id="GO:0055085">
    <property type="term" value="P:transmembrane transport"/>
    <property type="evidence" value="ECO:0007669"/>
    <property type="project" value="InterPro"/>
</dbReference>
<feature type="transmembrane region" description="Helical" evidence="7">
    <location>
        <begin position="261"/>
        <end position="279"/>
    </location>
</feature>
<dbReference type="PANTHER" id="PTHR30465:SF55">
    <property type="entry name" value="OLIGOPEPTIDE ABC TRANSPORTER, PERMEASE PROTEIN"/>
    <property type="match status" value="1"/>
</dbReference>
<evidence type="ECO:0000313" key="10">
    <source>
        <dbReference type="Proteomes" id="UP000886819"/>
    </source>
</evidence>
<feature type="transmembrane region" description="Helical" evidence="7">
    <location>
        <begin position="111"/>
        <end position="136"/>
    </location>
</feature>
<protein>
    <submittedName>
        <fullName evidence="9">ABC transporter permease</fullName>
    </submittedName>
</protein>
<dbReference type="Gene3D" id="1.10.3720.10">
    <property type="entry name" value="MetI-like"/>
    <property type="match status" value="1"/>
</dbReference>
<keyword evidence="2 7" id="KW-0813">Transport</keyword>
<dbReference type="Proteomes" id="UP000886819">
    <property type="component" value="Unassembled WGS sequence"/>
</dbReference>
<comment type="caution">
    <text evidence="9">The sequence shown here is derived from an EMBL/GenBank/DDBJ whole genome shotgun (WGS) entry which is preliminary data.</text>
</comment>
<evidence type="ECO:0000256" key="7">
    <source>
        <dbReference type="RuleBase" id="RU363032"/>
    </source>
</evidence>
<dbReference type="InterPro" id="IPR000515">
    <property type="entry name" value="MetI-like"/>
</dbReference>
<dbReference type="EMBL" id="DVFI01000049">
    <property type="protein sequence ID" value="HIQ62639.1"/>
    <property type="molecule type" value="Genomic_DNA"/>
</dbReference>
<evidence type="ECO:0000256" key="3">
    <source>
        <dbReference type="ARBA" id="ARBA00022475"/>
    </source>
</evidence>
<evidence type="ECO:0000256" key="6">
    <source>
        <dbReference type="ARBA" id="ARBA00023136"/>
    </source>
</evidence>
<reference evidence="9" key="1">
    <citation type="submission" date="2020-10" db="EMBL/GenBank/DDBJ databases">
        <authorList>
            <person name="Gilroy R."/>
        </authorList>
    </citation>
    <scope>NUCLEOTIDE SEQUENCE</scope>
    <source>
        <strain evidence="9">ChiHile30-977</strain>
    </source>
</reference>
<evidence type="ECO:0000313" key="9">
    <source>
        <dbReference type="EMBL" id="HIQ62639.1"/>
    </source>
</evidence>
<dbReference type="GO" id="GO:0005886">
    <property type="term" value="C:plasma membrane"/>
    <property type="evidence" value="ECO:0007669"/>
    <property type="project" value="UniProtKB-SubCell"/>
</dbReference>
<dbReference type="InterPro" id="IPR035906">
    <property type="entry name" value="MetI-like_sf"/>
</dbReference>
<gene>
    <name evidence="9" type="ORF">IAA66_03515</name>
</gene>
<dbReference type="SUPFAM" id="SSF161098">
    <property type="entry name" value="MetI-like"/>
    <property type="match status" value="1"/>
</dbReference>
<feature type="transmembrane region" description="Helical" evidence="7">
    <location>
        <begin position="299"/>
        <end position="322"/>
    </location>
</feature>
<proteinExistence type="inferred from homology"/>
<evidence type="ECO:0000256" key="4">
    <source>
        <dbReference type="ARBA" id="ARBA00022692"/>
    </source>
</evidence>
<accession>A0A9D0YV49</accession>
<dbReference type="PANTHER" id="PTHR30465">
    <property type="entry name" value="INNER MEMBRANE ABC TRANSPORTER"/>
    <property type="match status" value="1"/>
</dbReference>
<dbReference type="CDD" id="cd06261">
    <property type="entry name" value="TM_PBP2"/>
    <property type="match status" value="1"/>
</dbReference>
<keyword evidence="6 7" id="KW-0472">Membrane</keyword>
<organism evidence="9 10">
    <name type="scientific">Candidatus Avichristensenella intestinipullorum</name>
    <dbReference type="NCBI Taxonomy" id="2840693"/>
    <lineage>
        <taxon>Bacteria</taxon>
        <taxon>Bacillati</taxon>
        <taxon>Bacillota</taxon>
        <taxon>Clostridia</taxon>
        <taxon>Candidatus Avichristensenella</taxon>
    </lineage>
</organism>
<evidence type="ECO:0000259" key="8">
    <source>
        <dbReference type="PROSITE" id="PS50928"/>
    </source>
</evidence>
<keyword evidence="5 7" id="KW-1133">Transmembrane helix</keyword>
<feature type="domain" description="ABC transmembrane type-1" evidence="8">
    <location>
        <begin position="109"/>
        <end position="322"/>
    </location>
</feature>
<sequence>MRFYQFLLSRLLVFVCVIFVGVTVVFFVPRLLPSDPVDAMLASILSQSNFISPEAIEAMRETLNVAYGLDGTLWEQYTGFLWRAIFTQDFGPSFSQYPTNVSVLIGRALPWTMGLLLSTTVISWVLGNFIGLLAGFRKGKWYAHIMEYIAIFLYPIPYYIFALVLIILFAYVLPIFPLAVTIRTSGFTWEHIANILYNSALPALSMILVGTGWWVISMMTLASNTAEEDYVGFARLKGLSERRIMYRYVLPNAALPQVTMLALRLGGVFGGAMITEMLFTYPGIGMLIYTGIVQNDYNLIMGSVTISIVAVATATFIVDILYPFMDPRVRLR</sequence>
<feature type="transmembrane region" description="Helical" evidence="7">
    <location>
        <begin position="7"/>
        <end position="28"/>
    </location>
</feature>